<dbReference type="VEuPathDB" id="FungiDB:JI435_309450"/>
<evidence type="ECO:0000256" key="1">
    <source>
        <dbReference type="SAM" id="SignalP"/>
    </source>
</evidence>
<name>A0A7U2FDX7_PHANO</name>
<feature type="signal peptide" evidence="1">
    <location>
        <begin position="1"/>
        <end position="20"/>
    </location>
</feature>
<proteinExistence type="predicted"/>
<sequence>MKVSVLCSAALFSLATFAFPANLLNKDISEDALAEIAALAAKITRDAEAKQNGANVKRGFNADAQRVSTTGEHKYVSVSLRESGHGS</sequence>
<reference evidence="3" key="1">
    <citation type="journal article" date="2021" name="BMC Genomics">
        <title>Chromosome-level genome assembly and manually-curated proteome of model necrotroph Parastagonospora nodorum Sn15 reveals a genome-wide trove of candidate effector homologs, and redundancy of virulence-related functions within an accessory chromosome.</title>
        <authorList>
            <person name="Bertazzoni S."/>
            <person name="Jones D.A.B."/>
            <person name="Phan H.T."/>
            <person name="Tan K.-C."/>
            <person name="Hane J.K."/>
        </authorList>
    </citation>
    <scope>NUCLEOTIDE SEQUENCE [LARGE SCALE GENOMIC DNA]</scope>
    <source>
        <strain evidence="3">SN15 / ATCC MYA-4574 / FGSC 10173)</strain>
    </source>
</reference>
<keyword evidence="3" id="KW-1185">Reference proteome</keyword>
<dbReference type="Proteomes" id="UP000663193">
    <property type="component" value="Chromosome 12"/>
</dbReference>
<dbReference type="AlphaFoldDB" id="A0A7U2FDX7"/>
<evidence type="ECO:0000313" key="3">
    <source>
        <dbReference type="Proteomes" id="UP000663193"/>
    </source>
</evidence>
<evidence type="ECO:0000313" key="2">
    <source>
        <dbReference type="EMBL" id="QRD01151.1"/>
    </source>
</evidence>
<keyword evidence="1" id="KW-0732">Signal</keyword>
<gene>
    <name evidence="2" type="ORF">JI435_309450</name>
</gene>
<accession>A0A7U2FDX7</accession>
<organism evidence="2 3">
    <name type="scientific">Phaeosphaeria nodorum (strain SN15 / ATCC MYA-4574 / FGSC 10173)</name>
    <name type="common">Glume blotch fungus</name>
    <name type="synonym">Parastagonospora nodorum</name>
    <dbReference type="NCBI Taxonomy" id="321614"/>
    <lineage>
        <taxon>Eukaryota</taxon>
        <taxon>Fungi</taxon>
        <taxon>Dikarya</taxon>
        <taxon>Ascomycota</taxon>
        <taxon>Pezizomycotina</taxon>
        <taxon>Dothideomycetes</taxon>
        <taxon>Pleosporomycetidae</taxon>
        <taxon>Pleosporales</taxon>
        <taxon>Pleosporineae</taxon>
        <taxon>Phaeosphaeriaceae</taxon>
        <taxon>Parastagonospora</taxon>
    </lineage>
</organism>
<dbReference type="EMBL" id="CP069034">
    <property type="protein sequence ID" value="QRD01151.1"/>
    <property type="molecule type" value="Genomic_DNA"/>
</dbReference>
<protein>
    <submittedName>
        <fullName evidence="2">Uncharacterized protein</fullName>
    </submittedName>
</protein>
<feature type="chain" id="PRO_5031148476" evidence="1">
    <location>
        <begin position="21"/>
        <end position="87"/>
    </location>
</feature>